<dbReference type="Proteomes" id="UP000276215">
    <property type="component" value="Unassembled WGS sequence"/>
</dbReference>
<evidence type="ECO:0000313" key="3">
    <source>
        <dbReference type="Proteomes" id="UP000276215"/>
    </source>
</evidence>
<reference evidence="2 3" key="1">
    <citation type="journal article" date="2018" name="Nat. Ecol. Evol.">
        <title>Pezizomycetes genomes reveal the molecular basis of ectomycorrhizal truffle lifestyle.</title>
        <authorList>
            <person name="Murat C."/>
            <person name="Payen T."/>
            <person name="Noel B."/>
            <person name="Kuo A."/>
            <person name="Morin E."/>
            <person name="Chen J."/>
            <person name="Kohler A."/>
            <person name="Krizsan K."/>
            <person name="Balestrini R."/>
            <person name="Da Silva C."/>
            <person name="Montanini B."/>
            <person name="Hainaut M."/>
            <person name="Levati E."/>
            <person name="Barry K.W."/>
            <person name="Belfiori B."/>
            <person name="Cichocki N."/>
            <person name="Clum A."/>
            <person name="Dockter R.B."/>
            <person name="Fauchery L."/>
            <person name="Guy J."/>
            <person name="Iotti M."/>
            <person name="Le Tacon F."/>
            <person name="Lindquist E.A."/>
            <person name="Lipzen A."/>
            <person name="Malagnac F."/>
            <person name="Mello A."/>
            <person name="Molinier V."/>
            <person name="Miyauchi S."/>
            <person name="Poulain J."/>
            <person name="Riccioni C."/>
            <person name="Rubini A."/>
            <person name="Sitrit Y."/>
            <person name="Splivallo R."/>
            <person name="Traeger S."/>
            <person name="Wang M."/>
            <person name="Zifcakova L."/>
            <person name="Wipf D."/>
            <person name="Zambonelli A."/>
            <person name="Paolocci F."/>
            <person name="Nowrousian M."/>
            <person name="Ottonello S."/>
            <person name="Baldrian P."/>
            <person name="Spatafora J.W."/>
            <person name="Henrissat B."/>
            <person name="Nagy L.G."/>
            <person name="Aury J.M."/>
            <person name="Wincker P."/>
            <person name="Grigoriev I.V."/>
            <person name="Bonfante P."/>
            <person name="Martin F.M."/>
        </authorList>
    </citation>
    <scope>NUCLEOTIDE SEQUENCE [LARGE SCALE GENOMIC DNA]</scope>
    <source>
        <strain evidence="2 3">120613-1</strain>
    </source>
</reference>
<protein>
    <submittedName>
        <fullName evidence="2">Uncharacterized protein</fullName>
    </submittedName>
</protein>
<proteinExistence type="predicted"/>
<feature type="transmembrane region" description="Helical" evidence="1">
    <location>
        <begin position="41"/>
        <end position="61"/>
    </location>
</feature>
<organism evidence="2 3">
    <name type="scientific">Choiromyces venosus 120613-1</name>
    <dbReference type="NCBI Taxonomy" id="1336337"/>
    <lineage>
        <taxon>Eukaryota</taxon>
        <taxon>Fungi</taxon>
        <taxon>Dikarya</taxon>
        <taxon>Ascomycota</taxon>
        <taxon>Pezizomycotina</taxon>
        <taxon>Pezizomycetes</taxon>
        <taxon>Pezizales</taxon>
        <taxon>Tuberaceae</taxon>
        <taxon>Choiromyces</taxon>
    </lineage>
</organism>
<dbReference type="EMBL" id="ML120364">
    <property type="protein sequence ID" value="RPB03094.1"/>
    <property type="molecule type" value="Genomic_DNA"/>
</dbReference>
<accession>A0A3N4JXK0</accession>
<name>A0A3N4JXK0_9PEZI</name>
<keyword evidence="1" id="KW-0472">Membrane</keyword>
<keyword evidence="3" id="KW-1185">Reference proteome</keyword>
<gene>
    <name evidence="2" type="ORF">L873DRAFT_1801172</name>
</gene>
<sequence length="71" mass="8250">MILRGNFLLPTIFLLTLYSLQTYSTISSTITIVNLPYESELHMHLLLLDPLVIIQFPLYVYSFPLPQSTYQ</sequence>
<dbReference type="AlphaFoldDB" id="A0A3N4JXK0"/>
<evidence type="ECO:0000256" key="1">
    <source>
        <dbReference type="SAM" id="Phobius"/>
    </source>
</evidence>
<keyword evidence="1" id="KW-0812">Transmembrane</keyword>
<evidence type="ECO:0000313" key="2">
    <source>
        <dbReference type="EMBL" id="RPB03094.1"/>
    </source>
</evidence>
<keyword evidence="1" id="KW-1133">Transmembrane helix</keyword>